<evidence type="ECO:0000256" key="6">
    <source>
        <dbReference type="ARBA" id="ARBA00023052"/>
    </source>
</evidence>
<evidence type="ECO:0000256" key="4">
    <source>
        <dbReference type="ARBA" id="ARBA00013145"/>
    </source>
</evidence>
<dbReference type="Gene3D" id="3.40.50.1220">
    <property type="entry name" value="TPP-binding domain"/>
    <property type="match status" value="1"/>
</dbReference>
<evidence type="ECO:0000313" key="13">
    <source>
        <dbReference type="EMBL" id="MSS15276.1"/>
    </source>
</evidence>
<evidence type="ECO:0000259" key="11">
    <source>
        <dbReference type="Pfam" id="PF02775"/>
    </source>
</evidence>
<dbReference type="InterPro" id="IPR012000">
    <property type="entry name" value="Thiamin_PyroP_enz_cen_dom"/>
</dbReference>
<evidence type="ECO:0000256" key="5">
    <source>
        <dbReference type="ARBA" id="ARBA00022605"/>
    </source>
</evidence>
<feature type="domain" description="Thiamine pyrophosphate enzyme TPP-binding" evidence="11">
    <location>
        <begin position="385"/>
        <end position="532"/>
    </location>
</feature>
<feature type="domain" description="Thiamine pyrophosphate enzyme central" evidence="10">
    <location>
        <begin position="195"/>
        <end position="329"/>
    </location>
</feature>
<comment type="cofactor">
    <cofactor evidence="9">
        <name>Mg(2+)</name>
        <dbReference type="ChEBI" id="CHEBI:18420"/>
    </cofactor>
    <text evidence="9">Binds 1 Mg(2+) ion per subunit.</text>
</comment>
<evidence type="ECO:0000256" key="9">
    <source>
        <dbReference type="RuleBase" id="RU003591"/>
    </source>
</evidence>
<keyword evidence="9" id="KW-0460">Magnesium</keyword>
<name>A0A6L5X8G0_9FIRM</name>
<dbReference type="InterPro" id="IPR011766">
    <property type="entry name" value="TPP_enzyme_TPP-bd"/>
</dbReference>
<evidence type="ECO:0000256" key="8">
    <source>
        <dbReference type="ARBA" id="ARBA00048670"/>
    </source>
</evidence>
<dbReference type="EMBL" id="VULZ01000010">
    <property type="protein sequence ID" value="MSS15276.1"/>
    <property type="molecule type" value="Genomic_DNA"/>
</dbReference>
<dbReference type="RefSeq" id="WP_154525960.1">
    <property type="nucleotide sequence ID" value="NZ_VULZ01000010.1"/>
</dbReference>
<evidence type="ECO:0000256" key="1">
    <source>
        <dbReference type="ARBA" id="ARBA00004974"/>
    </source>
</evidence>
<keyword evidence="5 9" id="KW-0028">Amino-acid biosynthesis</keyword>
<keyword evidence="7 9" id="KW-0100">Branched-chain amino acid biosynthesis</keyword>
<evidence type="ECO:0000259" key="12">
    <source>
        <dbReference type="Pfam" id="PF02776"/>
    </source>
</evidence>
<dbReference type="Pfam" id="PF00205">
    <property type="entry name" value="TPP_enzyme_M"/>
    <property type="match status" value="1"/>
</dbReference>
<keyword evidence="14" id="KW-1185">Reference proteome</keyword>
<dbReference type="Gene3D" id="3.40.50.970">
    <property type="match status" value="2"/>
</dbReference>
<dbReference type="InterPro" id="IPR000399">
    <property type="entry name" value="TPP-bd_CS"/>
</dbReference>
<dbReference type="GO" id="GO:0005948">
    <property type="term" value="C:acetolactate synthase complex"/>
    <property type="evidence" value="ECO:0007669"/>
    <property type="project" value="TreeGrafter"/>
</dbReference>
<dbReference type="SUPFAM" id="SSF52518">
    <property type="entry name" value="Thiamin diphosphate-binding fold (THDP-binding)"/>
    <property type="match status" value="2"/>
</dbReference>
<gene>
    <name evidence="13" type="primary">ilvB</name>
    <name evidence="13" type="ORF">FYJ35_09555</name>
</gene>
<dbReference type="GO" id="GO:0009097">
    <property type="term" value="P:isoleucine biosynthetic process"/>
    <property type="evidence" value="ECO:0007669"/>
    <property type="project" value="UniProtKB-UniPathway"/>
</dbReference>
<feature type="domain" description="Thiamine pyrophosphate enzyme N-terminal TPP-binding" evidence="12">
    <location>
        <begin position="1"/>
        <end position="115"/>
    </location>
</feature>
<comment type="caution">
    <text evidence="13">The sequence shown here is derived from an EMBL/GenBank/DDBJ whole genome shotgun (WGS) entry which is preliminary data.</text>
</comment>
<dbReference type="PANTHER" id="PTHR18968">
    <property type="entry name" value="THIAMINE PYROPHOSPHATE ENZYMES"/>
    <property type="match status" value="1"/>
</dbReference>
<comment type="pathway">
    <text evidence="2 9">Amino-acid biosynthesis; L-valine biosynthesis; L-valine from pyruvate: step 1/4.</text>
</comment>
<evidence type="ECO:0000313" key="14">
    <source>
        <dbReference type="Proteomes" id="UP000481852"/>
    </source>
</evidence>
<dbReference type="PROSITE" id="PS00187">
    <property type="entry name" value="TPP_ENZYMES"/>
    <property type="match status" value="1"/>
</dbReference>
<dbReference type="Proteomes" id="UP000481852">
    <property type="component" value="Unassembled WGS sequence"/>
</dbReference>
<dbReference type="NCBIfam" id="TIGR00118">
    <property type="entry name" value="acolac_lg"/>
    <property type="match status" value="1"/>
</dbReference>
<dbReference type="GO" id="GO:0030976">
    <property type="term" value="F:thiamine pyrophosphate binding"/>
    <property type="evidence" value="ECO:0007669"/>
    <property type="project" value="UniProtKB-UniRule"/>
</dbReference>
<dbReference type="SUPFAM" id="SSF52467">
    <property type="entry name" value="DHS-like NAD/FAD-binding domain"/>
    <property type="match status" value="1"/>
</dbReference>
<comment type="catalytic activity">
    <reaction evidence="8 9">
        <text>2 pyruvate + H(+) = (2S)-2-acetolactate + CO2</text>
        <dbReference type="Rhea" id="RHEA:25249"/>
        <dbReference type="ChEBI" id="CHEBI:15361"/>
        <dbReference type="ChEBI" id="CHEBI:15378"/>
        <dbReference type="ChEBI" id="CHEBI:16526"/>
        <dbReference type="ChEBI" id="CHEBI:58476"/>
        <dbReference type="EC" id="2.2.1.6"/>
    </reaction>
</comment>
<sequence>MNGAEAMVQCLLEEGVDTIFGIPGVAIAPFYEAMYENQDKITHILVRQEQAAGHAANGYARISGKPGVCVASSGPGATNLITALATAYADSIPIIAITGQVASTLLGRDVFQEADMRGATESFVKYSYLVRNVNDIPQIFKEAFYIANTGRKGPVLIDIPCDIQKMTLKKEFSYPRSVDIRGYKPNTKGNRQQMEKVIESINKAKKPLICVGGGVILGQAQKEVRSFCEKFRIPMVSTMMGIGVMPKKHPLYFGMLGNNGKPYANKAVAGSDLLIIVGARVADRAVPKPDELERKVSVIHIDIDSAEIGKNMGPTLPLVGDAKDIFAQLLEADIQIDTSGWLTQLEEVKKTTVDHRVFSDRLVNPMTFVKTLSDKMDKDAIYVADVGQNQLWSADNYIMKEGRFLTTGGMGTMGYSIPASIGARFAAPDRQVVTVCGDGAFQMSMYELGTIAVAKLPMKIIVVKNRYLGLVREHQEKVYDGHYFGTQLEDYPRYDSLAKAYDMQYFEAWSNEELDGRLDAFLKADGAALMVVNIDSANNTK</sequence>
<keyword evidence="9" id="KW-0479">Metal-binding</keyword>
<dbReference type="InterPro" id="IPR012846">
    <property type="entry name" value="Acetolactate_synth_lsu"/>
</dbReference>
<dbReference type="GO" id="GO:0009099">
    <property type="term" value="P:L-valine biosynthetic process"/>
    <property type="evidence" value="ECO:0007669"/>
    <property type="project" value="UniProtKB-UniPathway"/>
</dbReference>
<evidence type="ECO:0000256" key="7">
    <source>
        <dbReference type="ARBA" id="ARBA00023304"/>
    </source>
</evidence>
<dbReference type="Pfam" id="PF02776">
    <property type="entry name" value="TPP_enzyme_N"/>
    <property type="match status" value="1"/>
</dbReference>
<dbReference type="UniPathway" id="UPA00049">
    <property type="reaction ID" value="UER00059"/>
</dbReference>
<comment type="similarity">
    <text evidence="3 9">Belongs to the TPP enzyme family.</text>
</comment>
<dbReference type="UniPathway" id="UPA00047">
    <property type="reaction ID" value="UER00055"/>
</dbReference>
<accession>A0A6L5X8G0</accession>
<comment type="cofactor">
    <cofactor evidence="9">
        <name>thiamine diphosphate</name>
        <dbReference type="ChEBI" id="CHEBI:58937"/>
    </cofactor>
    <text evidence="9">Binds 1 thiamine pyrophosphate per subunit.</text>
</comment>
<keyword evidence="6 9" id="KW-0786">Thiamine pyrophosphate</keyword>
<dbReference type="Pfam" id="PF02775">
    <property type="entry name" value="TPP_enzyme_C"/>
    <property type="match status" value="1"/>
</dbReference>
<comment type="pathway">
    <text evidence="1 9">Amino-acid biosynthesis; L-isoleucine biosynthesis; L-isoleucine from 2-oxobutanoate: step 1/4.</text>
</comment>
<dbReference type="GO" id="GO:0003984">
    <property type="term" value="F:acetolactate synthase activity"/>
    <property type="evidence" value="ECO:0007669"/>
    <property type="project" value="UniProtKB-EC"/>
</dbReference>
<keyword evidence="9 13" id="KW-0808">Transferase</keyword>
<dbReference type="InterPro" id="IPR029035">
    <property type="entry name" value="DHS-like_NAD/FAD-binding_dom"/>
</dbReference>
<dbReference type="CDD" id="cd07035">
    <property type="entry name" value="TPP_PYR_POX_like"/>
    <property type="match status" value="1"/>
</dbReference>
<dbReference type="FunFam" id="3.40.50.970:FF:000007">
    <property type="entry name" value="Acetolactate synthase"/>
    <property type="match status" value="1"/>
</dbReference>
<evidence type="ECO:0000259" key="10">
    <source>
        <dbReference type="Pfam" id="PF00205"/>
    </source>
</evidence>
<proteinExistence type="inferred from homology"/>
<dbReference type="GO" id="GO:0050660">
    <property type="term" value="F:flavin adenine dinucleotide binding"/>
    <property type="evidence" value="ECO:0007669"/>
    <property type="project" value="InterPro"/>
</dbReference>
<dbReference type="InterPro" id="IPR045229">
    <property type="entry name" value="TPP_enz"/>
</dbReference>
<reference evidence="13 14" key="1">
    <citation type="submission" date="2019-08" db="EMBL/GenBank/DDBJ databases">
        <title>In-depth cultivation of the pig gut microbiome towards novel bacterial diversity and tailored functional studies.</title>
        <authorList>
            <person name="Wylensek D."/>
            <person name="Hitch T.C.A."/>
            <person name="Clavel T."/>
        </authorList>
    </citation>
    <scope>NUCLEOTIDE SEQUENCE [LARGE SCALE GENOMIC DNA]</scope>
    <source>
        <strain evidence="13 14">Oil+RF-744-WCA-WT-11</strain>
    </source>
</reference>
<evidence type="ECO:0000256" key="2">
    <source>
        <dbReference type="ARBA" id="ARBA00005025"/>
    </source>
</evidence>
<dbReference type="EC" id="2.2.1.6" evidence="4 9"/>
<organism evidence="13 14">
    <name type="scientific">Porcincola intestinalis</name>
    <dbReference type="NCBI Taxonomy" id="2606632"/>
    <lineage>
        <taxon>Bacteria</taxon>
        <taxon>Bacillati</taxon>
        <taxon>Bacillota</taxon>
        <taxon>Clostridia</taxon>
        <taxon>Lachnospirales</taxon>
        <taxon>Lachnospiraceae</taxon>
        <taxon>Porcincola</taxon>
    </lineage>
</organism>
<evidence type="ECO:0000256" key="3">
    <source>
        <dbReference type="ARBA" id="ARBA00007812"/>
    </source>
</evidence>
<dbReference type="AlphaFoldDB" id="A0A6L5X8G0"/>
<protein>
    <recommendedName>
        <fullName evidence="4 9">Acetolactate synthase</fullName>
        <ecNumber evidence="4 9">2.2.1.6</ecNumber>
    </recommendedName>
</protein>
<dbReference type="GO" id="GO:0000287">
    <property type="term" value="F:magnesium ion binding"/>
    <property type="evidence" value="ECO:0007669"/>
    <property type="project" value="UniProtKB-UniRule"/>
</dbReference>
<dbReference type="InterPro" id="IPR012001">
    <property type="entry name" value="Thiamin_PyroP_enz_TPP-bd_dom"/>
</dbReference>
<dbReference type="InterPro" id="IPR029061">
    <property type="entry name" value="THDP-binding"/>
</dbReference>
<dbReference type="PANTHER" id="PTHR18968:SF13">
    <property type="entry name" value="ACETOLACTATE SYNTHASE CATALYTIC SUBUNIT, MITOCHONDRIAL"/>
    <property type="match status" value="1"/>
</dbReference>